<dbReference type="Pfam" id="PF00059">
    <property type="entry name" value="Lectin_C"/>
    <property type="match status" value="1"/>
</dbReference>
<dbReference type="Gene3D" id="3.10.100.10">
    <property type="entry name" value="Mannose-Binding Protein A, subunit A"/>
    <property type="match status" value="1"/>
</dbReference>
<dbReference type="AlphaFoldDB" id="A0A2I4D902"/>
<dbReference type="OrthoDB" id="2142683at2759"/>
<evidence type="ECO:0000256" key="2">
    <source>
        <dbReference type="SAM" id="Coils"/>
    </source>
</evidence>
<dbReference type="InterPro" id="IPR016186">
    <property type="entry name" value="C-type_lectin-like/link_sf"/>
</dbReference>
<dbReference type="Proteomes" id="UP000192220">
    <property type="component" value="Unplaced"/>
</dbReference>
<dbReference type="InterPro" id="IPR050828">
    <property type="entry name" value="C-type_lectin/matrix_domain"/>
</dbReference>
<evidence type="ECO:0000256" key="3">
    <source>
        <dbReference type="SAM" id="Phobius"/>
    </source>
</evidence>
<feature type="transmembrane region" description="Helical" evidence="3">
    <location>
        <begin position="59"/>
        <end position="86"/>
    </location>
</feature>
<dbReference type="InParanoid" id="A0A2I4D902"/>
<protein>
    <submittedName>
        <fullName evidence="6">C-type lectin domain family 12 member B</fullName>
    </submittedName>
</protein>
<keyword evidence="3" id="KW-0812">Transmembrane</keyword>
<keyword evidence="3" id="KW-1133">Transmembrane helix</keyword>
<keyword evidence="3" id="KW-0472">Membrane</keyword>
<reference evidence="6" key="1">
    <citation type="submission" date="2025-08" db="UniProtKB">
        <authorList>
            <consortium name="RefSeq"/>
        </authorList>
    </citation>
    <scope>IDENTIFICATION</scope>
    <source>
        <strain evidence="6">Quisiro</strain>
        <tissue evidence="6">Liver</tissue>
    </source>
</reference>
<dbReference type="GO" id="GO:0005886">
    <property type="term" value="C:plasma membrane"/>
    <property type="evidence" value="ECO:0007669"/>
    <property type="project" value="UniProtKB-SubCell"/>
</dbReference>
<feature type="unsure residue" description="D or N" evidence="6">
    <location>
        <position position="41"/>
    </location>
</feature>
<feature type="coiled-coil region" evidence="2">
    <location>
        <begin position="99"/>
        <end position="126"/>
    </location>
</feature>
<dbReference type="KEGG" id="alim:106536081"/>
<keyword evidence="5" id="KW-1185">Reference proteome</keyword>
<accession>A0A2I4D902</accession>
<evidence type="ECO:0000259" key="4">
    <source>
        <dbReference type="PROSITE" id="PS50041"/>
    </source>
</evidence>
<dbReference type="SMART" id="SM00034">
    <property type="entry name" value="CLECT"/>
    <property type="match status" value="1"/>
</dbReference>
<organism evidence="5 6">
    <name type="scientific">Austrofundulus limnaeus</name>
    <name type="common">Annual killifish</name>
    <dbReference type="NCBI Taxonomy" id="52670"/>
    <lineage>
        <taxon>Eukaryota</taxon>
        <taxon>Metazoa</taxon>
        <taxon>Chordata</taxon>
        <taxon>Craniata</taxon>
        <taxon>Vertebrata</taxon>
        <taxon>Euteleostomi</taxon>
        <taxon>Actinopterygii</taxon>
        <taxon>Neopterygii</taxon>
        <taxon>Teleostei</taxon>
        <taxon>Neoteleostei</taxon>
        <taxon>Acanthomorphata</taxon>
        <taxon>Ovalentaria</taxon>
        <taxon>Atherinomorphae</taxon>
        <taxon>Cyprinodontiformes</taxon>
        <taxon>Rivulidae</taxon>
        <taxon>Austrofundulus</taxon>
    </lineage>
</organism>
<feature type="domain" description="C-type lectin" evidence="4">
    <location>
        <begin position="157"/>
        <end position="280"/>
    </location>
</feature>
<dbReference type="PANTHER" id="PTHR45710:SF8">
    <property type="entry name" value="RERATING FAMILY MEMBER 4"/>
    <property type="match status" value="1"/>
</dbReference>
<proteinExistence type="predicted"/>
<evidence type="ECO:0000313" key="5">
    <source>
        <dbReference type="Proteomes" id="UP000192220"/>
    </source>
</evidence>
<keyword evidence="2" id="KW-0175">Coiled coil</keyword>
<gene>
    <name evidence="6" type="primary">LOC106536081</name>
</gene>
<dbReference type="RefSeq" id="XP_013888707.1">
    <property type="nucleotide sequence ID" value="XM_014033253.1"/>
</dbReference>
<dbReference type="PANTHER" id="PTHR45710">
    <property type="entry name" value="C-TYPE LECTIN DOMAIN-CONTAINING PROTEIN 180"/>
    <property type="match status" value="1"/>
</dbReference>
<dbReference type="PROSITE" id="PS50041">
    <property type="entry name" value="C_TYPE_LECTIN_2"/>
    <property type="match status" value="1"/>
</dbReference>
<evidence type="ECO:0000256" key="1">
    <source>
        <dbReference type="ARBA" id="ARBA00004401"/>
    </source>
</evidence>
<dbReference type="InterPro" id="IPR016187">
    <property type="entry name" value="CTDL_fold"/>
</dbReference>
<dbReference type="InterPro" id="IPR001304">
    <property type="entry name" value="C-type_lectin-like"/>
</dbReference>
<comment type="subcellular location">
    <subcellularLocation>
        <location evidence="1">Cell membrane</location>
        <topology evidence="1">Single-pass type II membrane protein</topology>
    </subcellularLocation>
</comment>
<evidence type="ECO:0000313" key="6">
    <source>
        <dbReference type="RefSeq" id="XP_013888707.1"/>
    </source>
</evidence>
<dbReference type="SUPFAM" id="SSF56436">
    <property type="entry name" value="C-type lectin-like"/>
    <property type="match status" value="1"/>
</dbReference>
<sequence length="288" mass="33865">MDEELNYATVTFKTNAVANPEKPKNMEIIYDEVKTEEKPRDTCPIVSEKEKKTHRYISLPVVLVCLGVICLVLLSAVVALSITFTYEQRRQNINFTMQKLKLQAEKEMLKRQTEDLSRERDRLNWTIRVILQYDNFPVKDHCPQKACKPCLDGWVLFQSNCYLFTNDGYYSYWKNWERSRENCHEMQADLVVIDSLEEQEFINNHTTTYSDQAHGYWIGLSSRSMTETWTWVDGSNVTVTFWTSEQPGYRTSCALTNPHVDPLTNWEKKSCDMRNRWICEGRALIRPD</sequence>
<name>A0A2I4D902_AUSLI</name>